<comment type="pathway">
    <text evidence="3">Carbohydrate metabolism; tricarboxylic acid cycle; fumarate from succinate (bacterial route): step 1/1.</text>
</comment>
<evidence type="ECO:0000256" key="7">
    <source>
        <dbReference type="ARBA" id="ARBA00022532"/>
    </source>
</evidence>
<evidence type="ECO:0000259" key="15">
    <source>
        <dbReference type="PROSITE" id="PS51085"/>
    </source>
</evidence>
<gene>
    <name evidence="16" type="ORF">ENJ61_08390</name>
</gene>
<evidence type="ECO:0000313" key="16">
    <source>
        <dbReference type="EMBL" id="HHJ64908.1"/>
    </source>
</evidence>
<evidence type="ECO:0000256" key="6">
    <source>
        <dbReference type="ARBA" id="ARBA00022485"/>
    </source>
</evidence>
<keyword evidence="7" id="KW-0816">Tricarboxylic acid cycle</keyword>
<protein>
    <recommendedName>
        <fullName evidence="5">succinate dehydrogenase</fullName>
        <ecNumber evidence="5">1.3.5.1</ecNumber>
    </recommendedName>
</protein>
<evidence type="ECO:0000256" key="13">
    <source>
        <dbReference type="ARBA" id="ARBA00023291"/>
    </source>
</evidence>
<evidence type="ECO:0000256" key="1">
    <source>
        <dbReference type="ARBA" id="ARBA00001927"/>
    </source>
</evidence>
<dbReference type="GO" id="GO:0022904">
    <property type="term" value="P:respiratory electron transport chain"/>
    <property type="evidence" value="ECO:0007669"/>
    <property type="project" value="TreeGrafter"/>
</dbReference>
<keyword evidence="6" id="KW-0004">4Fe-4S</keyword>
<comment type="cofactor">
    <cofactor evidence="14">
        <name>[2Fe-2S] cluster</name>
        <dbReference type="ChEBI" id="CHEBI:190135"/>
    </cofactor>
</comment>
<dbReference type="GO" id="GO:0008177">
    <property type="term" value="F:succinate dehydrogenase (quinone) activity"/>
    <property type="evidence" value="ECO:0007669"/>
    <property type="project" value="UniProtKB-EC"/>
</dbReference>
<dbReference type="InterPro" id="IPR006058">
    <property type="entry name" value="2Fe2S_fd_BS"/>
</dbReference>
<keyword evidence="9" id="KW-0479">Metal-binding</keyword>
<dbReference type="SUPFAM" id="SSF46548">
    <property type="entry name" value="alpha-helical ferredoxin"/>
    <property type="match status" value="1"/>
</dbReference>
<dbReference type="PANTHER" id="PTHR11921:SF29">
    <property type="entry name" value="SUCCINATE DEHYDROGENASE [UBIQUINONE] IRON-SULFUR SUBUNIT, MITOCHONDRIAL"/>
    <property type="match status" value="1"/>
</dbReference>
<reference evidence="16" key="1">
    <citation type="journal article" date="2020" name="mSystems">
        <title>Genome- and Community-Level Interaction Insights into Carbon Utilization and Element Cycling Functions of Hydrothermarchaeota in Hydrothermal Sediment.</title>
        <authorList>
            <person name="Zhou Z."/>
            <person name="Liu Y."/>
            <person name="Xu W."/>
            <person name="Pan J."/>
            <person name="Luo Z.H."/>
            <person name="Li M."/>
        </authorList>
    </citation>
    <scope>NUCLEOTIDE SEQUENCE [LARGE SCALE GENOMIC DNA]</scope>
    <source>
        <strain evidence="16">HyVt-501</strain>
    </source>
</reference>
<dbReference type="InterPro" id="IPR012675">
    <property type="entry name" value="Beta-grasp_dom_sf"/>
</dbReference>
<dbReference type="NCBIfam" id="TIGR00384">
    <property type="entry name" value="dhsB"/>
    <property type="match status" value="1"/>
</dbReference>
<dbReference type="Pfam" id="PF13183">
    <property type="entry name" value="Fer4_8"/>
    <property type="match status" value="1"/>
</dbReference>
<evidence type="ECO:0000256" key="2">
    <source>
        <dbReference type="ARBA" id="ARBA00001966"/>
    </source>
</evidence>
<dbReference type="InterPro" id="IPR025192">
    <property type="entry name" value="Succ_DH/fum_Rdtase_N"/>
</dbReference>
<name>A0A7C5L8L6_AQUAO</name>
<dbReference type="CDD" id="cd00207">
    <property type="entry name" value="fer2"/>
    <property type="match status" value="1"/>
</dbReference>
<comment type="caution">
    <text evidence="16">The sequence shown here is derived from an EMBL/GenBank/DDBJ whole genome shotgun (WGS) entry which is preliminary data.</text>
</comment>
<dbReference type="InterPro" id="IPR004489">
    <property type="entry name" value="Succ_DH/fum_Rdtase_Fe-S"/>
</dbReference>
<comment type="cofactor">
    <cofactor evidence="2">
        <name>[4Fe-4S] cluster</name>
        <dbReference type="ChEBI" id="CHEBI:49883"/>
    </cofactor>
</comment>
<accession>A0A7C5L8L6</accession>
<dbReference type="InterPro" id="IPR017900">
    <property type="entry name" value="4Fe4S_Fe_S_CS"/>
</dbReference>
<evidence type="ECO:0000256" key="11">
    <source>
        <dbReference type="ARBA" id="ARBA00023004"/>
    </source>
</evidence>
<dbReference type="Gene3D" id="1.10.1060.10">
    <property type="entry name" value="Alpha-helical ferredoxin"/>
    <property type="match status" value="1"/>
</dbReference>
<dbReference type="AlphaFoldDB" id="A0A7C5L8L6"/>
<dbReference type="Proteomes" id="UP000885792">
    <property type="component" value="Unassembled WGS sequence"/>
</dbReference>
<evidence type="ECO:0000256" key="5">
    <source>
        <dbReference type="ARBA" id="ARBA00012792"/>
    </source>
</evidence>
<dbReference type="GO" id="GO:0051537">
    <property type="term" value="F:2 iron, 2 sulfur cluster binding"/>
    <property type="evidence" value="ECO:0007669"/>
    <property type="project" value="UniProtKB-KW"/>
</dbReference>
<feature type="domain" description="2Fe-2S ferredoxin-type" evidence="15">
    <location>
        <begin position="3"/>
        <end position="94"/>
    </location>
</feature>
<keyword evidence="11" id="KW-0408">Iron</keyword>
<dbReference type="GO" id="GO:0009055">
    <property type="term" value="F:electron transfer activity"/>
    <property type="evidence" value="ECO:0007669"/>
    <property type="project" value="InterPro"/>
</dbReference>
<evidence type="ECO:0000256" key="12">
    <source>
        <dbReference type="ARBA" id="ARBA00023014"/>
    </source>
</evidence>
<keyword evidence="13" id="KW-0003">3Fe-4S</keyword>
<sequence>MKLRLRIFRYDPATGKEGYDTFEVECSEGMTFLSALQRIKEEDPTLSFRQFCRAGICGTCAILIDGFPRLACREQLFPYALLRGEVTLEPLGGFPKVKDLAVDHESVPERMRELGIWVEGCREEVRIAPEVNKDLERAADCILCNACQAHCPQTLEEDYAGPLLFAKLYRLLRDPRDCRGEERLTLALREGHLYHCLSCDKCNSTCPQEVRPADLIRELMVYIKEDGTPER</sequence>
<proteinExistence type="inferred from homology"/>
<comment type="similarity">
    <text evidence="4">Belongs to the succinate dehydrogenase/fumarate reductase iron-sulfur protein family.</text>
</comment>
<dbReference type="EC" id="1.3.5.1" evidence="5"/>
<dbReference type="InterPro" id="IPR009051">
    <property type="entry name" value="Helical_ferredxn"/>
</dbReference>
<evidence type="ECO:0000256" key="9">
    <source>
        <dbReference type="ARBA" id="ARBA00022723"/>
    </source>
</evidence>
<dbReference type="InterPro" id="IPR017896">
    <property type="entry name" value="4Fe4S_Fe-S-bd"/>
</dbReference>
<dbReference type="GO" id="GO:0046872">
    <property type="term" value="F:metal ion binding"/>
    <property type="evidence" value="ECO:0007669"/>
    <property type="project" value="UniProtKB-KW"/>
</dbReference>
<dbReference type="Pfam" id="PF13085">
    <property type="entry name" value="Fer2_3"/>
    <property type="match status" value="1"/>
</dbReference>
<dbReference type="EMBL" id="DRNB01000310">
    <property type="protein sequence ID" value="HHJ64908.1"/>
    <property type="molecule type" value="Genomic_DNA"/>
</dbReference>
<dbReference type="PROSITE" id="PS00197">
    <property type="entry name" value="2FE2S_FER_1"/>
    <property type="match status" value="1"/>
</dbReference>
<organism evidence="16">
    <name type="scientific">Aquifex aeolicus</name>
    <dbReference type="NCBI Taxonomy" id="63363"/>
    <lineage>
        <taxon>Bacteria</taxon>
        <taxon>Pseudomonadati</taxon>
        <taxon>Aquificota</taxon>
        <taxon>Aquificia</taxon>
        <taxon>Aquificales</taxon>
        <taxon>Aquificaceae</taxon>
        <taxon>Aquifex</taxon>
    </lineage>
</organism>
<dbReference type="InterPro" id="IPR036010">
    <property type="entry name" value="2Fe-2S_ferredoxin-like_sf"/>
</dbReference>
<evidence type="ECO:0000256" key="10">
    <source>
        <dbReference type="ARBA" id="ARBA00023002"/>
    </source>
</evidence>
<dbReference type="PROSITE" id="PS51085">
    <property type="entry name" value="2FE2S_FER_2"/>
    <property type="match status" value="1"/>
</dbReference>
<dbReference type="GO" id="GO:0006099">
    <property type="term" value="P:tricarboxylic acid cycle"/>
    <property type="evidence" value="ECO:0007669"/>
    <property type="project" value="UniProtKB-KW"/>
</dbReference>
<evidence type="ECO:0000256" key="14">
    <source>
        <dbReference type="ARBA" id="ARBA00034078"/>
    </source>
</evidence>
<dbReference type="GO" id="GO:0051538">
    <property type="term" value="F:3 iron, 4 sulfur cluster binding"/>
    <property type="evidence" value="ECO:0007669"/>
    <property type="project" value="UniProtKB-KW"/>
</dbReference>
<evidence type="ECO:0000256" key="3">
    <source>
        <dbReference type="ARBA" id="ARBA00004894"/>
    </source>
</evidence>
<dbReference type="GO" id="GO:0051539">
    <property type="term" value="F:4 iron, 4 sulfur cluster binding"/>
    <property type="evidence" value="ECO:0007669"/>
    <property type="project" value="UniProtKB-KW"/>
</dbReference>
<dbReference type="InterPro" id="IPR001041">
    <property type="entry name" value="2Fe-2S_ferredoxin-type"/>
</dbReference>
<evidence type="ECO:0000256" key="4">
    <source>
        <dbReference type="ARBA" id="ARBA00009433"/>
    </source>
</evidence>
<keyword evidence="12" id="KW-0411">Iron-sulfur</keyword>
<keyword evidence="10" id="KW-0560">Oxidoreductase</keyword>
<dbReference type="PANTHER" id="PTHR11921">
    <property type="entry name" value="SUCCINATE DEHYDROGENASE IRON-SULFUR PROTEIN"/>
    <property type="match status" value="1"/>
</dbReference>
<dbReference type="SUPFAM" id="SSF54292">
    <property type="entry name" value="2Fe-2S ferredoxin-like"/>
    <property type="match status" value="1"/>
</dbReference>
<dbReference type="InterPro" id="IPR050573">
    <property type="entry name" value="SDH/FRD_Iron-Sulfur"/>
</dbReference>
<dbReference type="PROSITE" id="PS00198">
    <property type="entry name" value="4FE4S_FER_1"/>
    <property type="match status" value="1"/>
</dbReference>
<evidence type="ECO:0000256" key="8">
    <source>
        <dbReference type="ARBA" id="ARBA00022714"/>
    </source>
</evidence>
<dbReference type="Gene3D" id="3.10.20.30">
    <property type="match status" value="1"/>
</dbReference>
<keyword evidence="8" id="KW-0001">2Fe-2S</keyword>
<comment type="cofactor">
    <cofactor evidence="1">
        <name>[3Fe-4S] cluster</name>
        <dbReference type="ChEBI" id="CHEBI:21137"/>
    </cofactor>
</comment>